<evidence type="ECO:0000313" key="1">
    <source>
        <dbReference type="EMBL" id="CAG2193034.1"/>
    </source>
</evidence>
<keyword evidence="2" id="KW-1185">Reference proteome</keyword>
<dbReference type="Proteomes" id="UP000683360">
    <property type="component" value="Unassembled WGS sequence"/>
</dbReference>
<name>A0A8S3QEM4_MYTED</name>
<dbReference type="OrthoDB" id="5988093at2759"/>
<dbReference type="AlphaFoldDB" id="A0A8S3QEM4"/>
<comment type="caution">
    <text evidence="1">The sequence shown here is derived from an EMBL/GenBank/DDBJ whole genome shotgun (WGS) entry which is preliminary data.</text>
</comment>
<protein>
    <submittedName>
        <fullName evidence="1">Uncharacterized protein</fullName>
    </submittedName>
</protein>
<sequence length="298" mass="33852">MATQAPIISSIPVDLEKQICELQHPSHTGTPGDLDDNKKRWLVVGICLHSILAPALRKYVEPIVTNLYNSLKISDHIDLQTYQGHLQTYGTANIHLNYYPINNNKATRGYQTYDYKVQNAVDLSKLFLKTHMANYTAFDESCDSSALLGMIVNIDIFPVNVQRDAKDARSVIRNPWAHCNFTEWNAMNYTFSLQKIEDFIYLLNLNGPDENQFIGELNKWRTNGTSFFQGTTIGLELVDTIRQEIQVLVEYAGVICKSCDTEFSRVRSELTEMGTKLSQNDTRISTLEKVSNNSNLID</sequence>
<gene>
    <name evidence="1" type="ORF">MEDL_8103</name>
</gene>
<accession>A0A8S3QEM4</accession>
<dbReference type="EMBL" id="CAJPWZ010000458">
    <property type="protein sequence ID" value="CAG2193034.1"/>
    <property type="molecule type" value="Genomic_DNA"/>
</dbReference>
<evidence type="ECO:0000313" key="2">
    <source>
        <dbReference type="Proteomes" id="UP000683360"/>
    </source>
</evidence>
<reference evidence="1" key="1">
    <citation type="submission" date="2021-03" db="EMBL/GenBank/DDBJ databases">
        <authorList>
            <person name="Bekaert M."/>
        </authorList>
    </citation>
    <scope>NUCLEOTIDE SEQUENCE</scope>
</reference>
<organism evidence="1 2">
    <name type="scientific">Mytilus edulis</name>
    <name type="common">Blue mussel</name>
    <dbReference type="NCBI Taxonomy" id="6550"/>
    <lineage>
        <taxon>Eukaryota</taxon>
        <taxon>Metazoa</taxon>
        <taxon>Spiralia</taxon>
        <taxon>Lophotrochozoa</taxon>
        <taxon>Mollusca</taxon>
        <taxon>Bivalvia</taxon>
        <taxon>Autobranchia</taxon>
        <taxon>Pteriomorphia</taxon>
        <taxon>Mytilida</taxon>
        <taxon>Mytiloidea</taxon>
        <taxon>Mytilidae</taxon>
        <taxon>Mytilinae</taxon>
        <taxon>Mytilus</taxon>
    </lineage>
</organism>
<proteinExistence type="predicted"/>